<evidence type="ECO:0000256" key="6">
    <source>
        <dbReference type="ARBA" id="ARBA00022801"/>
    </source>
</evidence>
<keyword evidence="7" id="KW-1133">Transmembrane helix</keyword>
<dbReference type="PANTHER" id="PTHR43390:SF1">
    <property type="entry name" value="CHLOROPLAST PROCESSING PEPTIDASE"/>
    <property type="match status" value="1"/>
</dbReference>
<dbReference type="PROSITE" id="PS00760">
    <property type="entry name" value="SPASE_I_2"/>
    <property type="match status" value="1"/>
</dbReference>
<evidence type="ECO:0000259" key="9">
    <source>
        <dbReference type="Pfam" id="PF10502"/>
    </source>
</evidence>
<evidence type="ECO:0000313" key="11">
    <source>
        <dbReference type="Proteomes" id="UP001223586"/>
    </source>
</evidence>
<keyword evidence="11" id="KW-1185">Reference proteome</keyword>
<evidence type="ECO:0000313" key="10">
    <source>
        <dbReference type="EMBL" id="MDQ0174715.1"/>
    </source>
</evidence>
<comment type="caution">
    <text evidence="10">The sequence shown here is derived from an EMBL/GenBank/DDBJ whole genome shotgun (WGS) entry which is preliminary data.</text>
</comment>
<dbReference type="InterPro" id="IPR000223">
    <property type="entry name" value="Pept_S26A_signal_pept_1"/>
</dbReference>
<dbReference type="SUPFAM" id="SSF51306">
    <property type="entry name" value="LexA/Signal peptidase"/>
    <property type="match status" value="1"/>
</dbReference>
<accession>A0ABT9WN58</accession>
<evidence type="ECO:0000256" key="8">
    <source>
        <dbReference type="RuleBase" id="RU362042"/>
    </source>
</evidence>
<sequence>MDENWKKEGFEWLKAIVITLIIFVVIQTFFFTNYQVKGQSMDPTLHDGNKLFINKIGYQPAKLKRFEVIVFHANDKDDYVKRVIGLPGDTIEYKDDVLYINGTKVEEPYLEKQKQQLHGEKLTGDFTLFELTGEDRVPEGKIFVIGDNRLKSTDSRHLGFFDLDSVVGKVNLRYWPIQEFGFRF</sequence>
<dbReference type="EMBL" id="JAUSTT010000002">
    <property type="protein sequence ID" value="MDQ0174715.1"/>
    <property type="molecule type" value="Genomic_DNA"/>
</dbReference>
<evidence type="ECO:0000256" key="2">
    <source>
        <dbReference type="ARBA" id="ARBA00004401"/>
    </source>
</evidence>
<comment type="similarity">
    <text evidence="3 8">Belongs to the peptidase S26 family.</text>
</comment>
<dbReference type="InterPro" id="IPR019533">
    <property type="entry name" value="Peptidase_S26"/>
</dbReference>
<feature type="transmembrane region" description="Helical" evidence="7">
    <location>
        <begin position="12"/>
        <end position="31"/>
    </location>
</feature>
<dbReference type="GO" id="GO:0009003">
    <property type="term" value="F:signal peptidase activity"/>
    <property type="evidence" value="ECO:0007669"/>
    <property type="project" value="UniProtKB-EC"/>
</dbReference>
<dbReference type="InterPro" id="IPR019758">
    <property type="entry name" value="Pept_S26A_signal_pept_1_CS"/>
</dbReference>
<dbReference type="PROSITE" id="PS00501">
    <property type="entry name" value="SPASE_I_1"/>
    <property type="match status" value="1"/>
</dbReference>
<protein>
    <recommendedName>
        <fullName evidence="4 7">Signal peptidase I</fullName>
        <ecNumber evidence="4 7">3.4.21.89</ecNumber>
    </recommendedName>
</protein>
<dbReference type="RefSeq" id="WP_307226414.1">
    <property type="nucleotide sequence ID" value="NZ_JAUSTT010000002.1"/>
</dbReference>
<dbReference type="Proteomes" id="UP001223586">
    <property type="component" value="Unassembled WGS sequence"/>
</dbReference>
<evidence type="ECO:0000256" key="3">
    <source>
        <dbReference type="ARBA" id="ARBA00009370"/>
    </source>
</evidence>
<name>A0ABT9WN58_9BACI</name>
<keyword evidence="5 7" id="KW-0645">Protease</keyword>
<dbReference type="CDD" id="cd06530">
    <property type="entry name" value="S26_SPase_I"/>
    <property type="match status" value="1"/>
</dbReference>
<dbReference type="InterPro" id="IPR019757">
    <property type="entry name" value="Pept_S26A_signal_pept_1_Lys-AS"/>
</dbReference>
<keyword evidence="7" id="KW-0812">Transmembrane</keyword>
<evidence type="ECO:0000256" key="4">
    <source>
        <dbReference type="ARBA" id="ARBA00013208"/>
    </source>
</evidence>
<gene>
    <name evidence="10" type="ORF">J2S08_000548</name>
</gene>
<comment type="catalytic activity">
    <reaction evidence="1 7">
        <text>Cleavage of hydrophobic, N-terminal signal or leader sequences from secreted and periplasmic proteins.</text>
        <dbReference type="EC" id="3.4.21.89"/>
    </reaction>
</comment>
<feature type="domain" description="Peptidase S26" evidence="9">
    <location>
        <begin position="11"/>
        <end position="175"/>
    </location>
</feature>
<dbReference type="InterPro" id="IPR019756">
    <property type="entry name" value="Pept_S26A_signal_pept_1_Ser-AS"/>
</dbReference>
<dbReference type="Pfam" id="PF10502">
    <property type="entry name" value="Peptidase_S26"/>
    <property type="match status" value="1"/>
</dbReference>
<dbReference type="InterPro" id="IPR036286">
    <property type="entry name" value="LexA/Signal_pep-like_sf"/>
</dbReference>
<evidence type="ECO:0000256" key="5">
    <source>
        <dbReference type="ARBA" id="ARBA00022670"/>
    </source>
</evidence>
<keyword evidence="7" id="KW-0472">Membrane</keyword>
<evidence type="ECO:0000256" key="7">
    <source>
        <dbReference type="RuleBase" id="RU003993"/>
    </source>
</evidence>
<dbReference type="Gene3D" id="2.10.109.10">
    <property type="entry name" value="Umud Fragment, subunit A"/>
    <property type="match status" value="1"/>
</dbReference>
<reference evidence="10 11" key="1">
    <citation type="submission" date="2023-07" db="EMBL/GenBank/DDBJ databases">
        <title>Genomic Encyclopedia of Type Strains, Phase IV (KMG-IV): sequencing the most valuable type-strain genomes for metagenomic binning, comparative biology and taxonomic classification.</title>
        <authorList>
            <person name="Goeker M."/>
        </authorList>
    </citation>
    <scope>NUCLEOTIDE SEQUENCE [LARGE SCALE GENOMIC DNA]</scope>
    <source>
        <strain evidence="10 11">DSM 23837</strain>
    </source>
</reference>
<dbReference type="PRINTS" id="PR00727">
    <property type="entry name" value="LEADERPTASE"/>
</dbReference>
<keyword evidence="6 7" id="KW-0378">Hydrolase</keyword>
<evidence type="ECO:0000256" key="1">
    <source>
        <dbReference type="ARBA" id="ARBA00000677"/>
    </source>
</evidence>
<dbReference type="NCBIfam" id="TIGR02227">
    <property type="entry name" value="sigpep_I_bact"/>
    <property type="match status" value="1"/>
</dbReference>
<dbReference type="EC" id="3.4.21.89" evidence="4 7"/>
<dbReference type="PROSITE" id="PS00761">
    <property type="entry name" value="SPASE_I_3"/>
    <property type="match status" value="1"/>
</dbReference>
<comment type="subcellular location">
    <subcellularLocation>
        <location evidence="2">Cell membrane</location>
        <topology evidence="2">Single-pass type II membrane protein</topology>
    </subcellularLocation>
    <subcellularLocation>
        <location evidence="8">Membrane</location>
        <topology evidence="8">Single-pass type II membrane protein</topology>
    </subcellularLocation>
</comment>
<dbReference type="PANTHER" id="PTHR43390">
    <property type="entry name" value="SIGNAL PEPTIDASE I"/>
    <property type="match status" value="1"/>
</dbReference>
<proteinExistence type="inferred from homology"/>
<organism evidence="10 11">
    <name type="scientific">Bacillus chungangensis</name>
    <dbReference type="NCBI Taxonomy" id="587633"/>
    <lineage>
        <taxon>Bacteria</taxon>
        <taxon>Bacillati</taxon>
        <taxon>Bacillota</taxon>
        <taxon>Bacilli</taxon>
        <taxon>Bacillales</taxon>
        <taxon>Bacillaceae</taxon>
        <taxon>Bacillus</taxon>
    </lineage>
</organism>